<accession>A0ABR6N455</accession>
<proteinExistence type="predicted"/>
<name>A0ABR6N455_9SPHN</name>
<keyword evidence="2" id="KW-1185">Reference proteome</keyword>
<evidence type="ECO:0000313" key="1">
    <source>
        <dbReference type="EMBL" id="MBB5725555.1"/>
    </source>
</evidence>
<protein>
    <recommendedName>
        <fullName evidence="3">Secreted protein</fullName>
    </recommendedName>
</protein>
<evidence type="ECO:0000313" key="2">
    <source>
        <dbReference type="Proteomes" id="UP000560131"/>
    </source>
</evidence>
<organism evidence="1 2">
    <name type="scientific">Sphingomonas endophytica</name>
    <dbReference type="NCBI Taxonomy" id="869719"/>
    <lineage>
        <taxon>Bacteria</taxon>
        <taxon>Pseudomonadati</taxon>
        <taxon>Pseudomonadota</taxon>
        <taxon>Alphaproteobacteria</taxon>
        <taxon>Sphingomonadales</taxon>
        <taxon>Sphingomonadaceae</taxon>
        <taxon>Sphingomonas</taxon>
    </lineage>
</organism>
<comment type="caution">
    <text evidence="1">The sequence shown here is derived from an EMBL/GenBank/DDBJ whole genome shotgun (WGS) entry which is preliminary data.</text>
</comment>
<sequence>MLVTMALTLATTTSCTDVKRVCRACTVGENITRCSTIGIACQPSIRICRPKVDAAAKQRRSVTRP</sequence>
<reference evidence="1 2" key="1">
    <citation type="submission" date="2020-08" db="EMBL/GenBank/DDBJ databases">
        <title>Genomic Encyclopedia of Type Strains, Phase IV (KMG-IV): sequencing the most valuable type-strain genomes for metagenomic binning, comparative biology and taxonomic classification.</title>
        <authorList>
            <person name="Goeker M."/>
        </authorList>
    </citation>
    <scope>NUCLEOTIDE SEQUENCE [LARGE SCALE GENOMIC DNA]</scope>
    <source>
        <strain evidence="1 2">DSM 101535</strain>
    </source>
</reference>
<dbReference type="Proteomes" id="UP000560131">
    <property type="component" value="Unassembled WGS sequence"/>
</dbReference>
<evidence type="ECO:0008006" key="3">
    <source>
        <dbReference type="Google" id="ProtNLM"/>
    </source>
</evidence>
<dbReference type="RefSeq" id="WP_184035233.1">
    <property type="nucleotide sequence ID" value="NZ_BAABAR010000004.1"/>
</dbReference>
<gene>
    <name evidence="1" type="ORF">FHS97_001481</name>
</gene>
<dbReference type="EMBL" id="JACIJN010000004">
    <property type="protein sequence ID" value="MBB5725555.1"/>
    <property type="molecule type" value="Genomic_DNA"/>
</dbReference>